<dbReference type="InterPro" id="IPR006091">
    <property type="entry name" value="Acyl-CoA_Oxase/DH_mid-dom"/>
</dbReference>
<keyword evidence="6 7" id="KW-0560">Oxidoreductase</keyword>
<reference evidence="11 12" key="1">
    <citation type="submission" date="2019-11" db="EMBL/GenBank/DDBJ databases">
        <title>Acidiferrimicrobium australis gen. nov., sp. nov., an acidophilic and obligately heterotrophic, member of the Actinobacteria that catalyses dissimilatory oxido- reduction of iron isolated from metal-rich acidic water in Chile.</title>
        <authorList>
            <person name="Gonzalez D."/>
            <person name="Huber K."/>
            <person name="Hedrich S."/>
            <person name="Rojas-Villalobos C."/>
            <person name="Quatrini R."/>
            <person name="Dinamarca M.A."/>
            <person name="Schwarz A."/>
            <person name="Canales C."/>
            <person name="Nancucheo I."/>
        </authorList>
    </citation>
    <scope>NUCLEOTIDE SEQUENCE [LARGE SCALE GENOMIC DNA]</scope>
    <source>
        <strain evidence="11 12">USS-CCA1</strain>
    </source>
</reference>
<dbReference type="Gene3D" id="2.40.110.10">
    <property type="entry name" value="Butyryl-CoA Dehydrogenase, subunit A, domain 2"/>
    <property type="match status" value="1"/>
</dbReference>
<accession>A0ABW9QTM5</accession>
<dbReference type="InterPro" id="IPR009100">
    <property type="entry name" value="AcylCoA_DH/oxidase_NM_dom_sf"/>
</dbReference>
<dbReference type="Pfam" id="PF02770">
    <property type="entry name" value="Acyl-CoA_dh_M"/>
    <property type="match status" value="1"/>
</dbReference>
<comment type="cofactor">
    <cofactor evidence="1 7">
        <name>FAD</name>
        <dbReference type="ChEBI" id="CHEBI:57692"/>
    </cofactor>
</comment>
<evidence type="ECO:0000256" key="7">
    <source>
        <dbReference type="RuleBase" id="RU362125"/>
    </source>
</evidence>
<dbReference type="InterPro" id="IPR006089">
    <property type="entry name" value="Acyl-CoA_DH_CS"/>
</dbReference>
<dbReference type="Pfam" id="PF02771">
    <property type="entry name" value="Acyl-CoA_dh_N"/>
    <property type="match status" value="1"/>
</dbReference>
<dbReference type="InterPro" id="IPR036250">
    <property type="entry name" value="AcylCo_DH-like_C"/>
</dbReference>
<keyword evidence="5 7" id="KW-0274">FAD</keyword>
<evidence type="ECO:0000256" key="3">
    <source>
        <dbReference type="ARBA" id="ARBA00019125"/>
    </source>
</evidence>
<dbReference type="CDD" id="cd00567">
    <property type="entry name" value="ACAD"/>
    <property type="match status" value="1"/>
</dbReference>
<dbReference type="InterPro" id="IPR050741">
    <property type="entry name" value="Acyl-CoA_dehydrogenase"/>
</dbReference>
<evidence type="ECO:0000256" key="2">
    <source>
        <dbReference type="ARBA" id="ARBA00009347"/>
    </source>
</evidence>
<dbReference type="InterPro" id="IPR013786">
    <property type="entry name" value="AcylCoA_DH/ox_N"/>
</dbReference>
<keyword evidence="4 7" id="KW-0285">Flavoprotein</keyword>
<evidence type="ECO:0000259" key="9">
    <source>
        <dbReference type="Pfam" id="PF02770"/>
    </source>
</evidence>
<dbReference type="PANTHER" id="PTHR48083:SF2">
    <property type="entry name" value="MEDIUM-CHAIN SPECIFIC ACYL-COA DEHYDROGENASE, MITOCHONDRIAL"/>
    <property type="match status" value="1"/>
</dbReference>
<evidence type="ECO:0000313" key="12">
    <source>
        <dbReference type="Proteomes" id="UP000437736"/>
    </source>
</evidence>
<gene>
    <name evidence="11" type="ORF">GHK86_09990</name>
</gene>
<evidence type="ECO:0000256" key="6">
    <source>
        <dbReference type="ARBA" id="ARBA00023002"/>
    </source>
</evidence>
<dbReference type="PIRSF" id="PIRSF016578">
    <property type="entry name" value="HsaA"/>
    <property type="match status" value="1"/>
</dbReference>
<evidence type="ECO:0000259" key="8">
    <source>
        <dbReference type="Pfam" id="PF00441"/>
    </source>
</evidence>
<comment type="similarity">
    <text evidence="2 7">Belongs to the acyl-CoA dehydrogenase family.</text>
</comment>
<proteinExistence type="inferred from homology"/>
<evidence type="ECO:0000256" key="4">
    <source>
        <dbReference type="ARBA" id="ARBA00022630"/>
    </source>
</evidence>
<dbReference type="InterPro" id="IPR046373">
    <property type="entry name" value="Acyl-CoA_Oxase/DH_mid-dom_sf"/>
</dbReference>
<dbReference type="Gene3D" id="1.20.140.10">
    <property type="entry name" value="Butyryl-CoA Dehydrogenase, subunit A, domain 3"/>
    <property type="match status" value="1"/>
</dbReference>
<protein>
    <recommendedName>
        <fullName evidence="3">Medium-chain specific acyl-CoA dehydrogenase, mitochondrial</fullName>
    </recommendedName>
</protein>
<dbReference type="EMBL" id="WJHE01000467">
    <property type="protein sequence ID" value="MST33048.1"/>
    <property type="molecule type" value="Genomic_DNA"/>
</dbReference>
<dbReference type="InterPro" id="IPR037069">
    <property type="entry name" value="AcylCoA_DH/ox_N_sf"/>
</dbReference>
<comment type="caution">
    <text evidence="11">The sequence shown here is derived from an EMBL/GenBank/DDBJ whole genome shotgun (WGS) entry which is preliminary data.</text>
</comment>
<dbReference type="SUPFAM" id="SSF56645">
    <property type="entry name" value="Acyl-CoA dehydrogenase NM domain-like"/>
    <property type="match status" value="1"/>
</dbReference>
<evidence type="ECO:0000313" key="11">
    <source>
        <dbReference type="EMBL" id="MST33048.1"/>
    </source>
</evidence>
<dbReference type="InterPro" id="IPR009075">
    <property type="entry name" value="AcylCo_DH/oxidase_C"/>
</dbReference>
<dbReference type="PANTHER" id="PTHR48083">
    <property type="entry name" value="MEDIUM-CHAIN SPECIFIC ACYL-COA DEHYDROGENASE, MITOCHONDRIAL-RELATED"/>
    <property type="match status" value="1"/>
</dbReference>
<evidence type="ECO:0000256" key="1">
    <source>
        <dbReference type="ARBA" id="ARBA00001974"/>
    </source>
</evidence>
<keyword evidence="12" id="KW-1185">Reference proteome</keyword>
<dbReference type="Pfam" id="PF00441">
    <property type="entry name" value="Acyl-CoA_dh_1"/>
    <property type="match status" value="1"/>
</dbReference>
<dbReference type="SUPFAM" id="SSF47203">
    <property type="entry name" value="Acyl-CoA dehydrogenase C-terminal domain-like"/>
    <property type="match status" value="1"/>
</dbReference>
<sequence length="390" mass="43546">MDLSYSPAQAELKARAAELAKRIMPYEQQCDEHEGLPADVLAELRLHTLDLRLNAVNMPAEWGGQGLSVLDQVLAQEELGQLTNALWDVVWRPANALRACDELQRERYLLPAIRGERRDCYAVTEEGAGSDFTGIQTTATADGDGFRISGEKWFVTVGDVADFLIVMAMVGPEREPTLFLVDRDTPGVSVKRTPRYMHAFVYKHPIFTFDDVRVGPEAVLGGIGAGAELTREWFVEERLMIGARACGAAERALREATEWAQTRQQFDRALIDNQMIQAMLADCAMDIATARALTYQVAAECDAGMPRKLVHAKAAMVKAVASEAAGRVVDRAVQIFGGRGYMREFPVERLYRDIRVDRIWEGTNEIQRLIVSNEIAKRGLDELLHPWPTR</sequence>
<feature type="domain" description="Acyl-CoA oxidase/dehydrogenase middle" evidence="9">
    <location>
        <begin position="120"/>
        <end position="195"/>
    </location>
</feature>
<dbReference type="PROSITE" id="PS00073">
    <property type="entry name" value="ACYL_COA_DH_2"/>
    <property type="match status" value="1"/>
</dbReference>
<organism evidence="11 12">
    <name type="scientific">Acidiferrimicrobium australe</name>
    <dbReference type="NCBI Taxonomy" id="2664430"/>
    <lineage>
        <taxon>Bacteria</taxon>
        <taxon>Bacillati</taxon>
        <taxon>Actinomycetota</taxon>
        <taxon>Acidimicrobiia</taxon>
        <taxon>Acidimicrobiales</taxon>
        <taxon>Acidimicrobiaceae</taxon>
        <taxon>Acidiferrimicrobium</taxon>
    </lineage>
</organism>
<name>A0ABW9QTM5_9ACTN</name>
<dbReference type="PROSITE" id="PS00072">
    <property type="entry name" value="ACYL_COA_DH_1"/>
    <property type="match status" value="1"/>
</dbReference>
<evidence type="ECO:0000259" key="10">
    <source>
        <dbReference type="Pfam" id="PF02771"/>
    </source>
</evidence>
<dbReference type="Gene3D" id="1.10.540.10">
    <property type="entry name" value="Acyl-CoA dehydrogenase/oxidase, N-terminal domain"/>
    <property type="match status" value="1"/>
</dbReference>
<feature type="domain" description="Acyl-CoA dehydrogenase/oxidase N-terminal" evidence="10">
    <location>
        <begin position="7"/>
        <end position="116"/>
    </location>
</feature>
<evidence type="ECO:0000256" key="5">
    <source>
        <dbReference type="ARBA" id="ARBA00022827"/>
    </source>
</evidence>
<dbReference type="Proteomes" id="UP000437736">
    <property type="component" value="Unassembled WGS sequence"/>
</dbReference>
<feature type="domain" description="Acyl-CoA dehydrogenase/oxidase C-terminal" evidence="8">
    <location>
        <begin position="224"/>
        <end position="374"/>
    </location>
</feature>